<name>A0A251UQC4_HELAN</name>
<dbReference type="Proteomes" id="UP000215914">
    <property type="component" value="Chromosome 5"/>
</dbReference>
<keyword evidence="2" id="KW-1185">Reference proteome</keyword>
<organism evidence="1 2">
    <name type="scientific">Helianthus annuus</name>
    <name type="common">Common sunflower</name>
    <dbReference type="NCBI Taxonomy" id="4232"/>
    <lineage>
        <taxon>Eukaryota</taxon>
        <taxon>Viridiplantae</taxon>
        <taxon>Streptophyta</taxon>
        <taxon>Embryophyta</taxon>
        <taxon>Tracheophyta</taxon>
        <taxon>Spermatophyta</taxon>
        <taxon>Magnoliopsida</taxon>
        <taxon>eudicotyledons</taxon>
        <taxon>Gunneridae</taxon>
        <taxon>Pentapetalae</taxon>
        <taxon>asterids</taxon>
        <taxon>campanulids</taxon>
        <taxon>Asterales</taxon>
        <taxon>Asteraceae</taxon>
        <taxon>Asteroideae</taxon>
        <taxon>Heliantheae alliance</taxon>
        <taxon>Heliantheae</taxon>
        <taxon>Helianthus</taxon>
    </lineage>
</organism>
<proteinExistence type="predicted"/>
<protein>
    <submittedName>
        <fullName evidence="1">Uncharacterized protein</fullName>
    </submittedName>
</protein>
<sequence length="57" mass="6448">MYLIHATVIATVSWRAKSEFTDLIRILGRQLGRYVFDTCNCDCTMADSGQTSPLQHI</sequence>
<reference evidence="2" key="1">
    <citation type="journal article" date="2017" name="Nature">
        <title>The sunflower genome provides insights into oil metabolism, flowering and Asterid evolution.</title>
        <authorList>
            <person name="Badouin H."/>
            <person name="Gouzy J."/>
            <person name="Grassa C.J."/>
            <person name="Murat F."/>
            <person name="Staton S.E."/>
            <person name="Cottret L."/>
            <person name="Lelandais-Briere C."/>
            <person name="Owens G.L."/>
            <person name="Carrere S."/>
            <person name="Mayjonade B."/>
            <person name="Legrand L."/>
            <person name="Gill N."/>
            <person name="Kane N.C."/>
            <person name="Bowers J.E."/>
            <person name="Hubner S."/>
            <person name="Bellec A."/>
            <person name="Berard A."/>
            <person name="Berges H."/>
            <person name="Blanchet N."/>
            <person name="Boniface M.C."/>
            <person name="Brunel D."/>
            <person name="Catrice O."/>
            <person name="Chaidir N."/>
            <person name="Claudel C."/>
            <person name="Donnadieu C."/>
            <person name="Faraut T."/>
            <person name="Fievet G."/>
            <person name="Helmstetter N."/>
            <person name="King M."/>
            <person name="Knapp S.J."/>
            <person name="Lai Z."/>
            <person name="Le Paslier M.C."/>
            <person name="Lippi Y."/>
            <person name="Lorenzon L."/>
            <person name="Mandel J.R."/>
            <person name="Marage G."/>
            <person name="Marchand G."/>
            <person name="Marquand E."/>
            <person name="Bret-Mestries E."/>
            <person name="Morien E."/>
            <person name="Nambeesan S."/>
            <person name="Nguyen T."/>
            <person name="Pegot-Espagnet P."/>
            <person name="Pouilly N."/>
            <person name="Raftis F."/>
            <person name="Sallet E."/>
            <person name="Schiex T."/>
            <person name="Thomas J."/>
            <person name="Vandecasteele C."/>
            <person name="Vares D."/>
            <person name="Vear F."/>
            <person name="Vautrin S."/>
            <person name="Crespi M."/>
            <person name="Mangin B."/>
            <person name="Burke J.M."/>
            <person name="Salse J."/>
            <person name="Munos S."/>
            <person name="Vincourt P."/>
            <person name="Rieseberg L.H."/>
            <person name="Langlade N.B."/>
        </authorList>
    </citation>
    <scope>NUCLEOTIDE SEQUENCE [LARGE SCALE GENOMIC DNA]</scope>
    <source>
        <strain evidence="2">cv. SF193</strain>
    </source>
</reference>
<accession>A0A251UQC4</accession>
<dbReference type="AlphaFoldDB" id="A0A251UQC4"/>
<evidence type="ECO:0000313" key="2">
    <source>
        <dbReference type="Proteomes" id="UP000215914"/>
    </source>
</evidence>
<evidence type="ECO:0000313" key="1">
    <source>
        <dbReference type="EMBL" id="OTG25223.1"/>
    </source>
</evidence>
<gene>
    <name evidence="1" type="ORF">HannXRQ_Chr05g0145321</name>
</gene>
<dbReference type="InParanoid" id="A0A251UQC4"/>
<dbReference type="EMBL" id="CM007894">
    <property type="protein sequence ID" value="OTG25223.1"/>
    <property type="molecule type" value="Genomic_DNA"/>
</dbReference>